<dbReference type="InterPro" id="IPR001021">
    <property type="entry name" value="Ribosomal_bL25_long"/>
</dbReference>
<keyword evidence="10" id="KW-1185">Reference proteome</keyword>
<keyword evidence="1 5" id="KW-0699">rRNA-binding</keyword>
<sequence length="227" mass="24605">MAEAVLKGQVRTRFGKGVARRLRQQRLIPAVVYGGSSGPMAVTVNPVEMLKLLGTGAGENVLITLSLEGDAERSRTVILKELQRDPVRWEPLHADFFEISMKRKIRVQVPLRLVGEAVGVKMRAGILEQHLREVSVECLPGAIPSHIQVDVSRLDLGHTIHVSELTVGEDIRVLDDPARPVVAVMIQRVAVEEAAAATEEKAAEPEVVAGKKEAKEGKQEGGKGKPA</sequence>
<keyword evidence="2 5" id="KW-0694">RNA-binding</keyword>
<feature type="compositionally biased region" description="Basic and acidic residues" evidence="6">
    <location>
        <begin position="198"/>
        <end position="227"/>
    </location>
</feature>
<dbReference type="AlphaFoldDB" id="A0A2T4TXB8"/>
<dbReference type="InterPro" id="IPR037121">
    <property type="entry name" value="Ribosomal_bL25_C"/>
</dbReference>
<feature type="region of interest" description="Disordered" evidence="6">
    <location>
        <begin position="195"/>
        <end position="227"/>
    </location>
</feature>
<evidence type="ECO:0000259" key="8">
    <source>
        <dbReference type="Pfam" id="PF14693"/>
    </source>
</evidence>
<reference evidence="10" key="2">
    <citation type="journal article" date="2018" name="Environ. Microbiol.">
        <title>Bloom of a denitrifying methanotroph, 'Candidatus Methylomirabilis limnetica', in a deep stratified lake.</title>
        <authorList>
            <person name="Graf J.S."/>
            <person name="Mayr M.J."/>
            <person name="Marchant H.K."/>
            <person name="Tienken D."/>
            <person name="Hach P.F."/>
            <person name="Brand A."/>
            <person name="Schubert C.J."/>
            <person name="Kuypers M.M."/>
            <person name="Milucka J."/>
        </authorList>
    </citation>
    <scope>NUCLEOTIDE SEQUENCE [LARGE SCALE GENOMIC DNA]</scope>
    <source>
        <strain evidence="10">Zug</strain>
    </source>
</reference>
<dbReference type="Proteomes" id="UP000241436">
    <property type="component" value="Unassembled WGS sequence"/>
</dbReference>
<protein>
    <recommendedName>
        <fullName evidence="5">Large ribosomal subunit protein bL25</fullName>
    </recommendedName>
    <alternativeName>
        <fullName evidence="5">General stress protein CTC</fullName>
    </alternativeName>
</protein>
<dbReference type="InterPro" id="IPR011035">
    <property type="entry name" value="Ribosomal_bL25/Gln-tRNA_synth"/>
</dbReference>
<dbReference type="Gene3D" id="2.170.120.20">
    <property type="entry name" value="Ribosomal protein L25, beta domain"/>
    <property type="match status" value="1"/>
</dbReference>
<dbReference type="Gene3D" id="2.40.240.10">
    <property type="entry name" value="Ribosomal Protein L25, Chain P"/>
    <property type="match status" value="1"/>
</dbReference>
<dbReference type="NCBIfam" id="TIGR00731">
    <property type="entry name" value="bL25_bact_ctc"/>
    <property type="match status" value="1"/>
</dbReference>
<dbReference type="InterPro" id="IPR020930">
    <property type="entry name" value="Ribosomal_uL5_bac-type"/>
</dbReference>
<feature type="domain" description="Large ribosomal subunit protein bL25 beta" evidence="8">
    <location>
        <begin position="104"/>
        <end position="186"/>
    </location>
</feature>
<comment type="similarity">
    <text evidence="5">Belongs to the bacterial ribosomal protein bL25 family. CTC subfamily.</text>
</comment>
<dbReference type="InterPro" id="IPR029751">
    <property type="entry name" value="Ribosomal_L25_dom"/>
</dbReference>
<dbReference type="GO" id="GO:0006412">
    <property type="term" value="P:translation"/>
    <property type="evidence" value="ECO:0007669"/>
    <property type="project" value="UniProtKB-UniRule"/>
</dbReference>
<dbReference type="Pfam" id="PF01386">
    <property type="entry name" value="Ribosomal_L25p"/>
    <property type="match status" value="1"/>
</dbReference>
<evidence type="ECO:0000313" key="10">
    <source>
        <dbReference type="Proteomes" id="UP000241436"/>
    </source>
</evidence>
<dbReference type="PANTHER" id="PTHR33284">
    <property type="entry name" value="RIBOSOMAL PROTEIN L25/GLN-TRNA SYNTHETASE, ANTI-CODON-BINDING DOMAIN-CONTAINING PROTEIN"/>
    <property type="match status" value="1"/>
</dbReference>
<dbReference type="EMBL" id="NVQC01000022">
    <property type="protein sequence ID" value="PTL35739.1"/>
    <property type="molecule type" value="Genomic_DNA"/>
</dbReference>
<dbReference type="CDD" id="cd00495">
    <property type="entry name" value="Ribosomal_L25_TL5_CTC"/>
    <property type="match status" value="1"/>
</dbReference>
<dbReference type="InterPro" id="IPR020056">
    <property type="entry name" value="Rbsml_bL25/Gln-tRNA_synth_N"/>
</dbReference>
<evidence type="ECO:0000256" key="4">
    <source>
        <dbReference type="ARBA" id="ARBA00023274"/>
    </source>
</evidence>
<dbReference type="RefSeq" id="WP_107562509.1">
    <property type="nucleotide sequence ID" value="NZ_NVQC01000022.1"/>
</dbReference>
<organism evidence="9 10">
    <name type="scientific">Candidatus Methylomirabilis limnetica</name>
    <dbReference type="NCBI Taxonomy" id="2033718"/>
    <lineage>
        <taxon>Bacteria</taxon>
        <taxon>Candidatus Methylomirabilota</taxon>
        <taxon>Candidatus Methylomirabilia</taxon>
        <taxon>Candidatus Methylomirabilales</taxon>
        <taxon>Candidatus Methylomirabilaceae</taxon>
        <taxon>Candidatus Methylomirabilis</taxon>
    </lineage>
</organism>
<accession>A0A2T4TXB8</accession>
<comment type="subunit">
    <text evidence="5">Part of the 50S ribosomal subunit; part of the 5S rRNA/L5/L18/L25 subcomplex. Contacts the 5S rRNA. Binds to the 5S rRNA independently of L5 and L18.</text>
</comment>
<dbReference type="Pfam" id="PF14693">
    <property type="entry name" value="Ribosomal_TL5_C"/>
    <property type="match status" value="1"/>
</dbReference>
<keyword evidence="4 5" id="KW-0687">Ribonucleoprotein</keyword>
<comment type="caution">
    <text evidence="9">The sequence shown here is derived from an EMBL/GenBank/DDBJ whole genome shotgun (WGS) entry which is preliminary data.</text>
</comment>
<comment type="function">
    <text evidence="5">This is one of the proteins that binds to the 5S RNA in the ribosome where it forms part of the central protuberance.</text>
</comment>
<dbReference type="OrthoDB" id="9806411at2"/>
<dbReference type="GO" id="GO:0022625">
    <property type="term" value="C:cytosolic large ribosomal subunit"/>
    <property type="evidence" value="ECO:0007669"/>
    <property type="project" value="TreeGrafter"/>
</dbReference>
<dbReference type="GO" id="GO:0008097">
    <property type="term" value="F:5S rRNA binding"/>
    <property type="evidence" value="ECO:0007669"/>
    <property type="project" value="InterPro"/>
</dbReference>
<dbReference type="InterPro" id="IPR020057">
    <property type="entry name" value="Ribosomal_bL25_b-dom"/>
</dbReference>
<evidence type="ECO:0000256" key="3">
    <source>
        <dbReference type="ARBA" id="ARBA00022980"/>
    </source>
</evidence>
<dbReference type="SUPFAM" id="SSF50715">
    <property type="entry name" value="Ribosomal protein L25-like"/>
    <property type="match status" value="1"/>
</dbReference>
<dbReference type="HAMAP" id="MF_01334">
    <property type="entry name" value="Ribosomal_bL25_CTC"/>
    <property type="match status" value="1"/>
</dbReference>
<keyword evidence="3 5" id="KW-0689">Ribosomal protein</keyword>
<evidence type="ECO:0000313" key="9">
    <source>
        <dbReference type="EMBL" id="PTL35739.1"/>
    </source>
</evidence>
<dbReference type="PANTHER" id="PTHR33284:SF1">
    <property type="entry name" value="RIBOSOMAL PROTEIN L25_GLN-TRNA SYNTHETASE, ANTI-CODON-BINDING DOMAIN-CONTAINING PROTEIN"/>
    <property type="match status" value="1"/>
</dbReference>
<evidence type="ECO:0000256" key="2">
    <source>
        <dbReference type="ARBA" id="ARBA00022884"/>
    </source>
</evidence>
<reference evidence="9 10" key="1">
    <citation type="submission" date="2017-09" db="EMBL/GenBank/DDBJ databases">
        <title>Bloom of a denitrifying methanotroph, Candidatus Methylomirabilis limnetica, in a deep stratified lake.</title>
        <authorList>
            <person name="Graf J.S."/>
            <person name="Marchant H.K."/>
            <person name="Tienken D."/>
            <person name="Hach P.F."/>
            <person name="Brand A."/>
            <person name="Schubert C.J."/>
            <person name="Kuypers M.M."/>
            <person name="Milucka J."/>
        </authorList>
    </citation>
    <scope>NUCLEOTIDE SEQUENCE [LARGE SCALE GENOMIC DNA]</scope>
    <source>
        <strain evidence="9 10">Zug</strain>
    </source>
</reference>
<proteinExistence type="inferred from homology"/>
<evidence type="ECO:0000256" key="1">
    <source>
        <dbReference type="ARBA" id="ARBA00022730"/>
    </source>
</evidence>
<dbReference type="GO" id="GO:0003735">
    <property type="term" value="F:structural constituent of ribosome"/>
    <property type="evidence" value="ECO:0007669"/>
    <property type="project" value="InterPro"/>
</dbReference>
<name>A0A2T4TXB8_9BACT</name>
<evidence type="ECO:0000256" key="6">
    <source>
        <dbReference type="SAM" id="MobiDB-lite"/>
    </source>
</evidence>
<evidence type="ECO:0000256" key="5">
    <source>
        <dbReference type="HAMAP-Rule" id="MF_01334"/>
    </source>
</evidence>
<evidence type="ECO:0000259" key="7">
    <source>
        <dbReference type="Pfam" id="PF01386"/>
    </source>
</evidence>
<feature type="domain" description="Large ribosomal subunit protein bL25 L25" evidence="7">
    <location>
        <begin position="6"/>
        <end position="96"/>
    </location>
</feature>
<gene>
    <name evidence="5" type="primary">rplY</name>
    <name evidence="5" type="synonym">ctc</name>
    <name evidence="9" type="ORF">CLG94_08255</name>
</gene>